<dbReference type="GeneID" id="7171204"/>
<dbReference type="RefSeq" id="WP_012608775.1">
    <property type="nucleotide sequence ID" value="NC_011766.1"/>
</dbReference>
<dbReference type="InterPro" id="IPR009053">
    <property type="entry name" value="Prefoldin"/>
</dbReference>
<evidence type="ECO:0000313" key="2">
    <source>
        <dbReference type="EMBL" id="ACL11434.1"/>
    </source>
</evidence>
<evidence type="ECO:0000313" key="3">
    <source>
        <dbReference type="Proteomes" id="UP000006903"/>
    </source>
</evidence>
<proteinExistence type="predicted"/>
<gene>
    <name evidence="2" type="ordered locus">DKAM_1108</name>
</gene>
<dbReference type="EMBL" id="CP001140">
    <property type="protein sequence ID" value="ACL11434.1"/>
    <property type="molecule type" value="Genomic_DNA"/>
</dbReference>
<name>B8D5Q3_DESA1</name>
<accession>B8D5Q3</accession>
<dbReference type="KEGG" id="dka:DKAM_1108"/>
<evidence type="ECO:0000256" key="1">
    <source>
        <dbReference type="ARBA" id="ARBA00023186"/>
    </source>
</evidence>
<dbReference type="AlphaFoldDB" id="B8D5Q3"/>
<dbReference type="HOGENOM" id="CLU_1656969_0_0_2"/>
<reference evidence="2 3" key="1">
    <citation type="journal article" date="2009" name="J. Bacteriol.">
        <title>Complete genome sequence of the anaerobic, protein-degrading hyperthermophilic crenarchaeon Desulfurococcus kamchatkensis.</title>
        <authorList>
            <person name="Ravin N.V."/>
            <person name="Mardanov A.V."/>
            <person name="Beletsky A.V."/>
            <person name="Kublanov I.V."/>
            <person name="Kolganova T.V."/>
            <person name="Lebedinsky A.V."/>
            <person name="Chernyh N.A."/>
            <person name="Bonch-Osmolovskaya E.A."/>
            <person name="Skryabin K.G."/>
        </authorList>
    </citation>
    <scope>NUCLEOTIDE SEQUENCE [LARGE SCALE GENOMIC DNA]</scope>
    <source>
        <strain evidence="3">DSM 18924 / JCM 16383 / VKM B-2413 / 1221n</strain>
    </source>
</reference>
<dbReference type="SUPFAM" id="SSF46579">
    <property type="entry name" value="Prefoldin"/>
    <property type="match status" value="1"/>
</dbReference>
<dbReference type="STRING" id="490899.DKAM_1108"/>
<dbReference type="Gene3D" id="1.10.287.370">
    <property type="match status" value="1"/>
</dbReference>
<keyword evidence="1" id="KW-0143">Chaperone</keyword>
<sequence length="156" mass="17380">MNSGSDAKEVKEAGRIQLEEILVRFNELREYANILASTINTYLTQQRELQLALETLKNLPEDGGEGYIILDRLSSAMIPAVINKEWSKGILVHLGLGYYLKADKAKALEIISKRSSNVERVLGELQKRYSVVLEELNRLQQLLSRGYGGSQSKGGG</sequence>
<organism evidence="2 3">
    <name type="scientific">Desulfurococcus amylolyticus (strain DSM 18924 / JCM 16383 / VKM B-2413 / 1221n)</name>
    <name type="common">Desulfurococcus kamchatkensis</name>
    <dbReference type="NCBI Taxonomy" id="490899"/>
    <lineage>
        <taxon>Archaea</taxon>
        <taxon>Thermoproteota</taxon>
        <taxon>Thermoprotei</taxon>
        <taxon>Desulfurococcales</taxon>
        <taxon>Desulfurococcaceae</taxon>
        <taxon>Desulfurococcus</taxon>
    </lineage>
</organism>
<dbReference type="Proteomes" id="UP000006903">
    <property type="component" value="Chromosome"/>
</dbReference>
<protein>
    <submittedName>
        <fullName evidence="2">Prefoldin, alpha subunit</fullName>
    </submittedName>
</protein>
<dbReference type="eggNOG" id="arCOG01341">
    <property type="taxonomic scope" value="Archaea"/>
</dbReference>
<dbReference type="InterPro" id="IPR004127">
    <property type="entry name" value="Prefoldin_subunit_alpha"/>
</dbReference>
<dbReference type="Pfam" id="PF02996">
    <property type="entry name" value="Prefoldin"/>
    <property type="match status" value="1"/>
</dbReference>